<dbReference type="Gramene" id="PVH31627">
    <property type="protein sequence ID" value="PVH31627"/>
    <property type="gene ID" value="PAHAL_9G194800"/>
</dbReference>
<proteinExistence type="predicted"/>
<dbReference type="AlphaFoldDB" id="A0A2T8I1S8"/>
<dbReference type="Proteomes" id="UP000243499">
    <property type="component" value="Chromosome 9"/>
</dbReference>
<reference evidence="1" key="1">
    <citation type="submission" date="2018-04" db="EMBL/GenBank/DDBJ databases">
        <title>WGS assembly of Panicum hallii.</title>
        <authorList>
            <person name="Lovell J."/>
            <person name="Jenkins J."/>
            <person name="Lowry D."/>
            <person name="Mamidi S."/>
            <person name="Sreedasyam A."/>
            <person name="Weng X."/>
            <person name="Barry K."/>
            <person name="Bonette J."/>
            <person name="Campitelli B."/>
            <person name="Daum C."/>
            <person name="Gordon S."/>
            <person name="Gould B."/>
            <person name="Lipzen A."/>
            <person name="Macqueen A."/>
            <person name="Palacio-Mejia J."/>
            <person name="Plott C."/>
            <person name="Shakirov E."/>
            <person name="Shu S."/>
            <person name="Yoshinaga Y."/>
            <person name="Zane M."/>
            <person name="Rokhsar D."/>
            <person name="Grimwood J."/>
            <person name="Schmutz J."/>
            <person name="Juenger T."/>
        </authorList>
    </citation>
    <scope>NUCLEOTIDE SEQUENCE [LARGE SCALE GENOMIC DNA]</scope>
    <source>
        <strain evidence="1">FIL2</strain>
    </source>
</reference>
<dbReference type="EMBL" id="CM008054">
    <property type="protein sequence ID" value="PVH31627.1"/>
    <property type="molecule type" value="Genomic_DNA"/>
</dbReference>
<accession>A0A2T8I1S8</accession>
<protein>
    <submittedName>
        <fullName evidence="1">Uncharacterized protein</fullName>
    </submittedName>
</protein>
<evidence type="ECO:0000313" key="1">
    <source>
        <dbReference type="EMBL" id="PVH31627.1"/>
    </source>
</evidence>
<sequence length="183" mass="19820">MMYYSLCAVAPKGDHEKVIEDLAELGFCSFFFQSSPTFPVDPFVRSVLRGVAPLLPSPSPRPVPTATVAVARRSPATQGLPLRPARAPSSIITCEALPRSHGSRAVNEAGGSMVRFRDVQKPSAQVPRDGHPPCCRCTGVNLFLRCTSPRKLRHCYTGVGRPDGRFKASFLLPNVIACGSSRR</sequence>
<gene>
    <name evidence="1" type="ORF">PAHAL_9G194800</name>
</gene>
<organism evidence="1">
    <name type="scientific">Panicum hallii</name>
    <dbReference type="NCBI Taxonomy" id="206008"/>
    <lineage>
        <taxon>Eukaryota</taxon>
        <taxon>Viridiplantae</taxon>
        <taxon>Streptophyta</taxon>
        <taxon>Embryophyta</taxon>
        <taxon>Tracheophyta</taxon>
        <taxon>Spermatophyta</taxon>
        <taxon>Magnoliopsida</taxon>
        <taxon>Liliopsida</taxon>
        <taxon>Poales</taxon>
        <taxon>Poaceae</taxon>
        <taxon>PACMAD clade</taxon>
        <taxon>Panicoideae</taxon>
        <taxon>Panicodae</taxon>
        <taxon>Paniceae</taxon>
        <taxon>Panicinae</taxon>
        <taxon>Panicum</taxon>
        <taxon>Panicum sect. Panicum</taxon>
    </lineage>
</organism>
<name>A0A2T8I1S8_9POAL</name>